<keyword evidence="2" id="KW-0472">Membrane</keyword>
<dbReference type="PANTHER" id="PTHR39461">
    <property type="entry name" value="LEA DOMAIN PROTEIN (AFU_ORTHOLOGUE AFUA_8G04920)"/>
    <property type="match status" value="1"/>
</dbReference>
<feature type="region of interest" description="Disordered" evidence="1">
    <location>
        <begin position="1012"/>
        <end position="1039"/>
    </location>
</feature>
<sequence>MAPSPAAGKQAGNAPKTPTKLDRKPGATPKKLGQAGQSASRNASGNTPSTPKAANSKKPETDSPSLPPRPDAGDATGKSEDTKDQAQDTAQDAKGQAEDAGEQAQTEMKDSDDEGPMNKVSAAGDDAQEEDLKEQAPEPVNDDDDAVGGATEQAQDTAEEAGDEADNIPDDATEKAGEMGESAEDTADDQEPAQEGEGEGRTEGATDATDDATDAKDVKGAKEGAEETAEGAEEGAEEGTEEGQKVAGETTDEAGDATEGAEETAEGATEEDGAPEAAEGAVEEGEEPAEGAVDEAGEHAEAAVDDADETTEGAKEGAEGEVDADETAEGAKKDADGEVDADETAEGAKEGAEGEVEEAGEGVDGEAKEGEEGVEGAEKDGEEEEGADGLEMPEGLPIDLSVLNGLEVNEDGQVYDAEGNPVGKLAEGDAEDLAGYPIGEQGEILDDDGDLVGRVELLPDEIKKQLQAAKEEGVELPEGADAYLDQLEGAEEGEGEGEDEEEEAGPALPDLSILNGLKCQVDGLIYDSDGNTVGKVVEGDPEELQNATLNEQGEFIDEEGNVVGRAEIHEDAADLVEQGVYEAAEKPEAAEELANGVDEEGAEGEVNGVAEDAEEGADETAEGAEEPLDGIEDQLPGIEALEGHEINEAGDILDTQGDILGQINDEELKQKIEDGEIDPATLKIDEEGNVVDEEGNVLAQAELAEGAAEKLAGGKFLDLRILDGKKINKKGKILNEDGEELGELRDGELSECAGKKCNDKGEVLDKNGKVIGHVNVIPGEAAETATKELLEELGETEEEAPQEVAAPDLPDLSTLDGLKVNKKGQILDEDGDVIGELVDGELSECAGKKVNDKGEILDKEGNVVGHVRTTPPPGTEEEQGEEEDEGPQPPPLSVLEGLTVNKAGKLIDSNGTIVGELTEGDAKKISKLGLECDAEGQFWDNKGHVIGRAQTVAVEDPDEESPFAGLDGLHVVEDGFVEDDQGNKVGIITEGDPKRLIGRAVDEDGDIIDKKGSVLGHAERYEPEEEQGEEEEEGSQLPPLSVLEGLTVNKAGKLIDSNGTIVGELTEGDAKRISKLGLQCDSEGQFWDNKGHVIGRAQTVAIEDPDEESPFAGLDGLHVVEDGFVEDDQGNKVGIITEGDPKRLIGRAVDEDGDIIDKKGSVVGHAERYEPEEEEEAPEEEVDLSFLQGKSLNKAGFVIGDEGVPVARLVEGNAKELAGKQLDDQGQIWNDKGKVIGRVELIPAEEREAKPEGPFAGLEGLRVIEGGKVADEDGNVVGEITEGNPKRLIGLAVDEDGDIVDKYGNVKGHAEPLPEEEEEAPVDNSILSGKMLNKQGYVVDENGIPFGRLMEGDAKELAGRLCDENGDLHNDTGKVVGHCEVIPEGERVHRAEGPFAGLEGLRVVNDGWIEDEGGNVVGQLVEGNPKRLVGMAVDEDGDIIDKYGNVKGHAEPYEAPDEETVDLSALAGCTINKNGNAVDGNGQIVGKVVEGDLQSMIGYKVDGEGQIWDNAGNVVGRCELSYGDTKAEGPFAGFEGLQIQKDGTVTTQAGDIVGRIIEGDVKKLMGHTVDEDGDIVDRNGNSIGKAERWEPEEKERVVNPMSGMRVNREGEVRDQNGDLVGKLTMGDLGHCVGQEIDDAGNVVDVDGNKIGEVTLLENIADDYEGPTEEELEEARKREEEREIAEKMSAICSQTLERVQPVCKQIKDIMEKADRTPREELDEDELVDQVKPLIEEGGRILQECNGSLRGLDPDGHIAAQAKGRAGTKEATPEEVRLAESLKELTTTVVTTINDAKKKLNDMPHAKQKLNPLWGLMTQPLVQILAAVGLLLAGVLGLVGQLLNGLGLGGLVNGLLGGLGINKLLESFGLGGGSDKKKKKGSNPLAGLPLVGGMLGGSK</sequence>
<accession>A0A4U0Y2Y7</accession>
<feature type="compositionally biased region" description="Acidic residues" evidence="1">
    <location>
        <begin position="490"/>
        <end position="504"/>
    </location>
</feature>
<reference evidence="4 5" key="1">
    <citation type="submission" date="2017-03" db="EMBL/GenBank/DDBJ databases">
        <title>Genomes of endolithic fungi from Antarctica.</title>
        <authorList>
            <person name="Coleine C."/>
            <person name="Masonjones S."/>
            <person name="Stajich J.E."/>
        </authorList>
    </citation>
    <scope>NUCLEOTIDE SEQUENCE [LARGE SCALE GENOMIC DNA]</scope>
    <source>
        <strain evidence="4 5">CCFEE 5184</strain>
    </source>
</reference>
<comment type="caution">
    <text evidence="4">The sequence shown here is derived from an EMBL/GenBank/DDBJ whole genome shotgun (WGS) entry which is preliminary data.</text>
</comment>
<gene>
    <name evidence="4" type="ORF">B0A55_00134</name>
</gene>
<dbReference type="InterPro" id="IPR054256">
    <property type="entry name" value="DUF6987"/>
</dbReference>
<keyword evidence="2" id="KW-1133">Transmembrane helix</keyword>
<dbReference type="InterPro" id="IPR022124">
    <property type="entry name" value="DUF3659"/>
</dbReference>
<dbReference type="Proteomes" id="UP000309340">
    <property type="component" value="Unassembled WGS sequence"/>
</dbReference>
<feature type="region of interest" description="Disordered" evidence="1">
    <location>
        <begin position="856"/>
        <end position="892"/>
    </location>
</feature>
<evidence type="ECO:0000313" key="5">
    <source>
        <dbReference type="Proteomes" id="UP000309340"/>
    </source>
</evidence>
<evidence type="ECO:0000256" key="2">
    <source>
        <dbReference type="SAM" id="Phobius"/>
    </source>
</evidence>
<evidence type="ECO:0000313" key="4">
    <source>
        <dbReference type="EMBL" id="TKA83837.1"/>
    </source>
</evidence>
<keyword evidence="2" id="KW-0812">Transmembrane</keyword>
<feature type="domain" description="DUF6987" evidence="3">
    <location>
        <begin position="1673"/>
        <end position="1869"/>
    </location>
</feature>
<dbReference type="Pfam" id="PF12396">
    <property type="entry name" value="DUF3659"/>
    <property type="match status" value="16"/>
</dbReference>
<evidence type="ECO:0000259" key="3">
    <source>
        <dbReference type="Pfam" id="PF22485"/>
    </source>
</evidence>
<feature type="compositionally biased region" description="Acidic residues" evidence="1">
    <location>
        <begin position="226"/>
        <end position="241"/>
    </location>
</feature>
<proteinExistence type="predicted"/>
<feature type="compositionally biased region" description="Acidic residues" evidence="1">
    <location>
        <begin position="1022"/>
        <end position="1034"/>
    </location>
</feature>
<feature type="compositionally biased region" description="Polar residues" evidence="1">
    <location>
        <begin position="35"/>
        <end position="53"/>
    </location>
</feature>
<feature type="compositionally biased region" description="Basic and acidic residues" evidence="1">
    <location>
        <begin position="365"/>
        <end position="379"/>
    </location>
</feature>
<feature type="transmembrane region" description="Helical" evidence="2">
    <location>
        <begin position="1819"/>
        <end position="1841"/>
    </location>
</feature>
<dbReference type="OrthoDB" id="3937590at2759"/>
<feature type="region of interest" description="Disordered" evidence="1">
    <location>
        <begin position="794"/>
        <end position="816"/>
    </location>
</feature>
<dbReference type="Pfam" id="PF22485">
    <property type="entry name" value="DUF6987"/>
    <property type="match status" value="1"/>
</dbReference>
<feature type="compositionally biased region" description="Acidic residues" evidence="1">
    <location>
        <begin position="181"/>
        <end position="197"/>
    </location>
</feature>
<feature type="compositionally biased region" description="Acidic residues" evidence="1">
    <location>
        <begin position="875"/>
        <end position="886"/>
    </location>
</feature>
<feature type="compositionally biased region" description="Acidic residues" evidence="1">
    <location>
        <begin position="353"/>
        <end position="364"/>
    </location>
</feature>
<feature type="compositionally biased region" description="Acidic residues" evidence="1">
    <location>
        <begin position="319"/>
        <end position="328"/>
    </location>
</feature>
<dbReference type="EMBL" id="NAJQ01000002">
    <property type="protein sequence ID" value="TKA83837.1"/>
    <property type="molecule type" value="Genomic_DNA"/>
</dbReference>
<feature type="compositionally biased region" description="Basic and acidic residues" evidence="1">
    <location>
        <begin position="1012"/>
        <end position="1021"/>
    </location>
</feature>
<feature type="region of interest" description="Disordered" evidence="1">
    <location>
        <begin position="1"/>
        <end position="398"/>
    </location>
</feature>
<protein>
    <recommendedName>
        <fullName evidence="3">DUF6987 domain-containing protein</fullName>
    </recommendedName>
</protein>
<feature type="compositionally biased region" description="Acidic residues" evidence="1">
    <location>
        <begin position="250"/>
        <end position="274"/>
    </location>
</feature>
<feature type="compositionally biased region" description="Acidic residues" evidence="1">
    <location>
        <begin position="157"/>
        <end position="171"/>
    </location>
</feature>
<feature type="region of interest" description="Disordered" evidence="1">
    <location>
        <begin position="490"/>
        <end position="509"/>
    </location>
</feature>
<feature type="compositionally biased region" description="Acidic residues" evidence="1">
    <location>
        <begin position="281"/>
        <end position="295"/>
    </location>
</feature>
<name>A0A4U0Y2Y7_9PEZI</name>
<keyword evidence="5" id="KW-1185">Reference proteome</keyword>
<organism evidence="4 5">
    <name type="scientific">Friedmanniomyces simplex</name>
    <dbReference type="NCBI Taxonomy" id="329884"/>
    <lineage>
        <taxon>Eukaryota</taxon>
        <taxon>Fungi</taxon>
        <taxon>Dikarya</taxon>
        <taxon>Ascomycota</taxon>
        <taxon>Pezizomycotina</taxon>
        <taxon>Dothideomycetes</taxon>
        <taxon>Dothideomycetidae</taxon>
        <taxon>Mycosphaerellales</taxon>
        <taxon>Teratosphaeriaceae</taxon>
        <taxon>Friedmanniomyces</taxon>
    </lineage>
</organism>
<feature type="compositionally biased region" description="Basic and acidic residues" evidence="1">
    <location>
        <begin position="77"/>
        <end position="86"/>
    </location>
</feature>
<feature type="compositionally biased region" description="Basic and acidic residues" evidence="1">
    <location>
        <begin position="213"/>
        <end position="225"/>
    </location>
</feature>
<dbReference type="PANTHER" id="PTHR39461:SF1">
    <property type="entry name" value="LEA DOMAIN PROTEIN (AFU_ORTHOLOGUE AFUA_8G04920)"/>
    <property type="match status" value="1"/>
</dbReference>
<evidence type="ECO:0000256" key="1">
    <source>
        <dbReference type="SAM" id="MobiDB-lite"/>
    </source>
</evidence>